<comment type="subcellular location">
    <subcellularLocation>
        <location evidence="1">Cell membrane</location>
        <topology evidence="1">Multi-pass membrane protein</topology>
    </subcellularLocation>
</comment>
<evidence type="ECO:0000259" key="8">
    <source>
        <dbReference type="Pfam" id="PF01757"/>
    </source>
</evidence>
<accession>A0A1X4G350</accession>
<feature type="domain" description="Acyltransferase 3" evidence="8">
    <location>
        <begin position="31"/>
        <end position="183"/>
    </location>
</feature>
<keyword evidence="4 7" id="KW-0812">Transmembrane</keyword>
<keyword evidence="3" id="KW-1003">Cell membrane</keyword>
<evidence type="ECO:0000313" key="10">
    <source>
        <dbReference type="Proteomes" id="UP000192997"/>
    </source>
</evidence>
<evidence type="ECO:0000256" key="6">
    <source>
        <dbReference type="ARBA" id="ARBA00023136"/>
    </source>
</evidence>
<feature type="transmembrane region" description="Helical" evidence="7">
    <location>
        <begin position="109"/>
        <end position="125"/>
    </location>
</feature>
<name>A0A1X4G350_9CYAN</name>
<evidence type="ECO:0000256" key="1">
    <source>
        <dbReference type="ARBA" id="ARBA00004651"/>
    </source>
</evidence>
<reference evidence="10" key="1">
    <citation type="submission" date="2017-04" db="EMBL/GenBank/DDBJ databases">
        <authorList>
            <person name="Abreu V.A."/>
            <person name="Popin R.V."/>
            <person name="Rigonato J."/>
            <person name="Andreote A.P."/>
            <person name="Schaker P.C."/>
            <person name="Hoff-Risseti C."/>
            <person name="Alvarenga D.O."/>
            <person name="Varani A.M."/>
            <person name="Fiore M.F."/>
        </authorList>
    </citation>
    <scope>NUCLEOTIDE SEQUENCE [LARGE SCALE GENOMIC DNA]</scope>
    <source>
        <strain evidence="10">CENA303</strain>
    </source>
</reference>
<organism evidence="9 10">
    <name type="scientific">Cylindrospermopsis raciborskii CENA303</name>
    <dbReference type="NCBI Taxonomy" id="1170769"/>
    <lineage>
        <taxon>Bacteria</taxon>
        <taxon>Bacillati</taxon>
        <taxon>Cyanobacteriota</taxon>
        <taxon>Cyanophyceae</taxon>
        <taxon>Nostocales</taxon>
        <taxon>Aphanizomenonaceae</taxon>
        <taxon>Cylindrospermopsis</taxon>
    </lineage>
</organism>
<dbReference type="GO" id="GO:0005886">
    <property type="term" value="C:plasma membrane"/>
    <property type="evidence" value="ECO:0007669"/>
    <property type="project" value="UniProtKB-SubCell"/>
</dbReference>
<evidence type="ECO:0000313" key="9">
    <source>
        <dbReference type="EMBL" id="OSO88007.1"/>
    </source>
</evidence>
<feature type="transmembrane region" description="Helical" evidence="7">
    <location>
        <begin position="65"/>
        <end position="88"/>
    </location>
</feature>
<dbReference type="PANTHER" id="PTHR40074:SF2">
    <property type="entry name" value="O-ACETYLTRANSFERASE WECH"/>
    <property type="match status" value="1"/>
</dbReference>
<evidence type="ECO:0000256" key="7">
    <source>
        <dbReference type="SAM" id="Phobius"/>
    </source>
</evidence>
<sequence length="206" mass="24751">METSNNCYFDRETLTFMNLSNSNLNSNLEKIYAFDYLRAISCIFVIALHSNIICFVKENQIIHDLIIFNLFDLAVPLFFQISLILFFLKREKQPDYFFKKRFFKLLKMYIFWGLFYQLFSWGLHFKNIDFTNIQNLIHIEANMKNIIIFIITDGKSPTFYFLFSLFFITSLAELFVYCLEKIKTRYQINPELISYTALCLTVWYNS</sequence>
<evidence type="ECO:0000256" key="3">
    <source>
        <dbReference type="ARBA" id="ARBA00022475"/>
    </source>
</evidence>
<keyword evidence="5 7" id="KW-1133">Transmembrane helix</keyword>
<dbReference type="RefSeq" id="WP_085729140.1">
    <property type="nucleotide sequence ID" value="NZ_NBYN01000066.1"/>
</dbReference>
<dbReference type="GO" id="GO:0009246">
    <property type="term" value="P:enterobacterial common antigen biosynthetic process"/>
    <property type="evidence" value="ECO:0007669"/>
    <property type="project" value="TreeGrafter"/>
</dbReference>
<evidence type="ECO:0000256" key="2">
    <source>
        <dbReference type="ARBA" id="ARBA00007400"/>
    </source>
</evidence>
<dbReference type="AlphaFoldDB" id="A0A1X4G350"/>
<keyword evidence="6 7" id="KW-0472">Membrane</keyword>
<dbReference type="EMBL" id="NBYN01000066">
    <property type="protein sequence ID" value="OSO88007.1"/>
    <property type="molecule type" value="Genomic_DNA"/>
</dbReference>
<dbReference type="Proteomes" id="UP000192997">
    <property type="component" value="Unassembled WGS sequence"/>
</dbReference>
<dbReference type="InterPro" id="IPR002656">
    <property type="entry name" value="Acyl_transf_3_dom"/>
</dbReference>
<evidence type="ECO:0000256" key="4">
    <source>
        <dbReference type="ARBA" id="ARBA00022692"/>
    </source>
</evidence>
<dbReference type="Pfam" id="PF01757">
    <property type="entry name" value="Acyl_transf_3"/>
    <property type="match status" value="1"/>
</dbReference>
<feature type="transmembrane region" description="Helical" evidence="7">
    <location>
        <begin position="159"/>
        <end position="179"/>
    </location>
</feature>
<feature type="transmembrane region" description="Helical" evidence="7">
    <location>
        <begin position="36"/>
        <end position="53"/>
    </location>
</feature>
<gene>
    <name evidence="9" type="ORF">B7O87_14675</name>
</gene>
<dbReference type="PANTHER" id="PTHR40074">
    <property type="entry name" value="O-ACETYLTRANSFERASE WECH"/>
    <property type="match status" value="1"/>
</dbReference>
<evidence type="ECO:0000256" key="5">
    <source>
        <dbReference type="ARBA" id="ARBA00022989"/>
    </source>
</evidence>
<comment type="similarity">
    <text evidence="2">Belongs to the acyltransferase 3 family.</text>
</comment>
<protein>
    <recommendedName>
        <fullName evidence="8">Acyltransferase 3 domain-containing protein</fullName>
    </recommendedName>
</protein>
<dbReference type="GO" id="GO:0016413">
    <property type="term" value="F:O-acetyltransferase activity"/>
    <property type="evidence" value="ECO:0007669"/>
    <property type="project" value="TreeGrafter"/>
</dbReference>
<comment type="caution">
    <text evidence="9">The sequence shown here is derived from an EMBL/GenBank/DDBJ whole genome shotgun (WGS) entry which is preliminary data.</text>
</comment>
<proteinExistence type="inferred from homology"/>